<name>A0A5P2BI87_STRVZ</name>
<evidence type="ECO:0000313" key="3">
    <source>
        <dbReference type="Proteomes" id="UP000323046"/>
    </source>
</evidence>
<accession>A0A5P2BI87</accession>
<dbReference type="PANTHER" id="PTHR46832:SF1">
    <property type="entry name" value="5'-METHYLTHIOADENOSINE_S-ADENOSYLHOMOCYSTEINE NUCLEOSIDASE"/>
    <property type="match status" value="1"/>
</dbReference>
<dbReference type="InterPro" id="IPR035994">
    <property type="entry name" value="Nucleoside_phosphorylase_sf"/>
</dbReference>
<dbReference type="SUPFAM" id="SSF53167">
    <property type="entry name" value="Purine and uridine phosphorylases"/>
    <property type="match status" value="1"/>
</dbReference>
<sequence>MSNYGIENSGSGNVTISGAVAMGTGTSVTQHGVAPVAGPAAPQDPARAAPAWDAGVVTVLSVETRAVLDELSKWGSHAEARTRQGAVFHEFTREHSGRTVRLVVTQSLLPGQHSAGGTVEELRREYAPRLVVLVGIAGSIHPDALLGDVVVAQEVIHYEPRKVTPDGVLRRGRAHAVTAGVQHAVNGFFTAHGEPWPLPHSPGHRALRGPIGSGEAVLADVRADERHYLREYNEKILAVETEGAGLATAVHASLGGTDAAHAWLVVRGISDAADADKNDGHHELAARNAAFVFSSLLPHLAG</sequence>
<dbReference type="RefSeq" id="WP_150173611.1">
    <property type="nucleotide sequence ID" value="NZ_CP029193.1"/>
</dbReference>
<dbReference type="PANTHER" id="PTHR46832">
    <property type="entry name" value="5'-METHYLTHIOADENOSINE/S-ADENOSYLHOMOCYSTEINE NUCLEOSIDASE"/>
    <property type="match status" value="1"/>
</dbReference>
<dbReference type="InterPro" id="IPR000845">
    <property type="entry name" value="Nucleoside_phosphorylase_d"/>
</dbReference>
<feature type="domain" description="Nucleoside phosphorylase" evidence="1">
    <location>
        <begin position="79"/>
        <end position="288"/>
    </location>
</feature>
<dbReference type="AlphaFoldDB" id="A0A5P2BI87"/>
<keyword evidence="3" id="KW-1185">Reference proteome</keyword>
<dbReference type="GO" id="GO:0019284">
    <property type="term" value="P:L-methionine salvage from S-adenosylmethionine"/>
    <property type="evidence" value="ECO:0007669"/>
    <property type="project" value="TreeGrafter"/>
</dbReference>
<proteinExistence type="predicted"/>
<dbReference type="GO" id="GO:0008782">
    <property type="term" value="F:adenosylhomocysteine nucleosidase activity"/>
    <property type="evidence" value="ECO:0007669"/>
    <property type="project" value="TreeGrafter"/>
</dbReference>
<protein>
    <recommendedName>
        <fullName evidence="1">Nucleoside phosphorylase domain-containing protein</fullName>
    </recommendedName>
</protein>
<organism evidence="2 3">
    <name type="scientific">Streptomyces venezuelae</name>
    <dbReference type="NCBI Taxonomy" id="54571"/>
    <lineage>
        <taxon>Bacteria</taxon>
        <taxon>Bacillati</taxon>
        <taxon>Actinomycetota</taxon>
        <taxon>Actinomycetes</taxon>
        <taxon>Kitasatosporales</taxon>
        <taxon>Streptomycetaceae</taxon>
        <taxon>Streptomyces</taxon>
    </lineage>
</organism>
<dbReference type="GO" id="GO:0005829">
    <property type="term" value="C:cytosol"/>
    <property type="evidence" value="ECO:0007669"/>
    <property type="project" value="TreeGrafter"/>
</dbReference>
<dbReference type="EMBL" id="CP029193">
    <property type="protein sequence ID" value="QES30183.1"/>
    <property type="molecule type" value="Genomic_DNA"/>
</dbReference>
<dbReference type="Gene3D" id="3.40.50.1580">
    <property type="entry name" value="Nucleoside phosphorylase domain"/>
    <property type="match status" value="1"/>
</dbReference>
<dbReference type="GO" id="GO:0009116">
    <property type="term" value="P:nucleoside metabolic process"/>
    <property type="evidence" value="ECO:0007669"/>
    <property type="project" value="InterPro"/>
</dbReference>
<dbReference type="Proteomes" id="UP000323046">
    <property type="component" value="Chromosome"/>
</dbReference>
<dbReference type="GO" id="GO:0008930">
    <property type="term" value="F:methylthioadenosine nucleosidase activity"/>
    <property type="evidence" value="ECO:0007669"/>
    <property type="project" value="TreeGrafter"/>
</dbReference>
<dbReference type="OrthoDB" id="3665249at2"/>
<evidence type="ECO:0000259" key="1">
    <source>
        <dbReference type="Pfam" id="PF01048"/>
    </source>
</evidence>
<reference evidence="2 3" key="1">
    <citation type="submission" date="2018-05" db="EMBL/GenBank/DDBJ databases">
        <title>Streptomyces venezuelae.</title>
        <authorList>
            <person name="Kim W."/>
            <person name="Lee N."/>
            <person name="Cho B.-K."/>
        </authorList>
    </citation>
    <scope>NUCLEOTIDE SEQUENCE [LARGE SCALE GENOMIC DNA]</scope>
    <source>
        <strain evidence="2 3">ATCC 14583</strain>
    </source>
</reference>
<dbReference type="Pfam" id="PF01048">
    <property type="entry name" value="PNP_UDP_1"/>
    <property type="match status" value="1"/>
</dbReference>
<gene>
    <name evidence="2" type="ORF">DEJ47_30450</name>
</gene>
<evidence type="ECO:0000313" key="2">
    <source>
        <dbReference type="EMBL" id="QES30183.1"/>
    </source>
</evidence>